<evidence type="ECO:0000313" key="1">
    <source>
        <dbReference type="EMBL" id="KAJ9059376.1"/>
    </source>
</evidence>
<gene>
    <name evidence="1" type="ORF">DSO57_1002796</name>
</gene>
<comment type="caution">
    <text evidence="1">The sequence shown here is derived from an EMBL/GenBank/DDBJ whole genome shotgun (WGS) entry which is preliminary data.</text>
</comment>
<organism evidence="1 2">
    <name type="scientific">Entomophthora muscae</name>
    <dbReference type="NCBI Taxonomy" id="34485"/>
    <lineage>
        <taxon>Eukaryota</taxon>
        <taxon>Fungi</taxon>
        <taxon>Fungi incertae sedis</taxon>
        <taxon>Zoopagomycota</taxon>
        <taxon>Entomophthoromycotina</taxon>
        <taxon>Entomophthoromycetes</taxon>
        <taxon>Entomophthorales</taxon>
        <taxon>Entomophthoraceae</taxon>
        <taxon>Entomophthora</taxon>
    </lineage>
</organism>
<protein>
    <submittedName>
        <fullName evidence="1">Uncharacterized protein</fullName>
    </submittedName>
</protein>
<name>A0ACC2SB78_9FUNG</name>
<dbReference type="EMBL" id="QTSX02005686">
    <property type="protein sequence ID" value="KAJ9059376.1"/>
    <property type="molecule type" value="Genomic_DNA"/>
</dbReference>
<proteinExistence type="predicted"/>
<sequence length="309" mass="35077">MTESISVKNSSLPQQKEKSSTLKKEAPKQQKEVQLKRPCLISRGERNLRQFFSVKRRKLLNASEKKPTYVPFQEVFLKETSPKYVPNVIPVNPYVGVFSNAPVVTSVSSTVEVRPKVKTEKITPISDGGASPKDYIEAKDIEIFPQDIRNAIACSQTTPHSLSTSYLNLFHGHPIADLRYAVISKKTYAEILAKREIEPENHIVPSECRGLLQLHFPSRSLLDEILSHLVYDFNQFNLPEFSPDYEEALIQLQEFDNCPLGPRSGLTRLERFERGQNAGKYIPQCLKKLLLSLQGQCDPKIKFSSFSKI</sequence>
<accession>A0ACC2SB78</accession>
<keyword evidence="2" id="KW-1185">Reference proteome</keyword>
<evidence type="ECO:0000313" key="2">
    <source>
        <dbReference type="Proteomes" id="UP001165960"/>
    </source>
</evidence>
<dbReference type="Proteomes" id="UP001165960">
    <property type="component" value="Unassembled WGS sequence"/>
</dbReference>
<reference evidence="1" key="1">
    <citation type="submission" date="2022-04" db="EMBL/GenBank/DDBJ databases">
        <title>Genome of the entomopathogenic fungus Entomophthora muscae.</title>
        <authorList>
            <person name="Elya C."/>
            <person name="Lovett B.R."/>
            <person name="Lee E."/>
            <person name="Macias A.M."/>
            <person name="Hajek A.E."/>
            <person name="De Bivort B.L."/>
            <person name="Kasson M.T."/>
            <person name="De Fine Licht H.H."/>
            <person name="Stajich J.E."/>
        </authorList>
    </citation>
    <scope>NUCLEOTIDE SEQUENCE</scope>
    <source>
        <strain evidence="1">Berkeley</strain>
    </source>
</reference>